<organism evidence="1 2">
    <name type="scientific">Candidatus Jorgensenbacteria bacterium GW2011_GWB1_50_10</name>
    <dbReference type="NCBI Taxonomy" id="1618665"/>
    <lineage>
        <taxon>Bacteria</taxon>
        <taxon>Candidatus Joergenseniibacteriota</taxon>
    </lineage>
</organism>
<dbReference type="STRING" id="1618665.UY55_C0002G0128"/>
<comment type="caution">
    <text evidence="1">The sequence shown here is derived from an EMBL/GenBank/DDBJ whole genome shotgun (WGS) entry which is preliminary data.</text>
</comment>
<protein>
    <submittedName>
        <fullName evidence="1">Uncharacterized protein</fullName>
    </submittedName>
</protein>
<accession>A0A0G1W8Y6</accession>
<dbReference type="AlphaFoldDB" id="A0A0G1W8Y6"/>
<proteinExistence type="predicted"/>
<dbReference type="Proteomes" id="UP000034224">
    <property type="component" value="Unassembled WGS sequence"/>
</dbReference>
<gene>
    <name evidence="1" type="ORF">UY55_C0002G0128</name>
</gene>
<name>A0A0G1W8Y6_9BACT</name>
<reference evidence="1 2" key="1">
    <citation type="journal article" date="2015" name="Nature">
        <title>rRNA introns, odd ribosomes, and small enigmatic genomes across a large radiation of phyla.</title>
        <authorList>
            <person name="Brown C.T."/>
            <person name="Hug L.A."/>
            <person name="Thomas B.C."/>
            <person name="Sharon I."/>
            <person name="Castelle C.J."/>
            <person name="Singh A."/>
            <person name="Wilkins M.J."/>
            <person name="Williams K.H."/>
            <person name="Banfield J.F."/>
        </authorList>
    </citation>
    <scope>NUCLEOTIDE SEQUENCE [LARGE SCALE GENOMIC DNA]</scope>
</reference>
<sequence length="586" mass="68118">MNTETKTCQNCKNQFIIEPEDFNFYKKINVPPPTWCPECRFQRRAIFRNERKLFRGKSALSQENILTLYPPEAGYTLYKDEEWNTDVWDPAKYGQEVDFSRPFLAQLHELNKKVPKAHASVLNMVNSEYSANAAELKNCYLLFNSNHTEDSAYGNAIDSCKSCVDNSHLQKCERCYGSFWLTKCYETHFSSRCEDCNDVWFSRDCRGCSDCFGCVNLRMQKYRIFNVQYSKEEYETKLKAMNLSTWSGFSRVSLEARSFWIQFPNKFLQGIQNTNVSGEFITHSKNTKNSYLVREGEDLKYCQYIQVPPGKDSYDASIAGWGMDLIYEGSVCGWQGGRLKFCFECWSNAYDLEYCMFCKSSSNLFGCAGMRNKKYCILNKQYSREDYFVLREKIIAHMNVMPYKDAMGREYRYGEFFPPEFSPFAYDQTITPEHFPLTKEEAAAQGFRWSNPSPTEYQTTMNATDLPDAIADISDEISKEVIKCAECGRAYRIIPQEIQFLKQNSVPAPRTCVDCRHWSRISQRNRAKLYARVCQCAGDTSENGIYKNTVKHSHEEGYCPNKFETSYAPERPDIIYCEQCYNAEVV</sequence>
<evidence type="ECO:0000313" key="2">
    <source>
        <dbReference type="Proteomes" id="UP000034224"/>
    </source>
</evidence>
<evidence type="ECO:0000313" key="1">
    <source>
        <dbReference type="EMBL" id="KKW15070.1"/>
    </source>
</evidence>
<dbReference type="EMBL" id="LCQK01000002">
    <property type="protein sequence ID" value="KKW15070.1"/>
    <property type="molecule type" value="Genomic_DNA"/>
</dbReference>